<feature type="compositionally biased region" description="Gly residues" evidence="1">
    <location>
        <begin position="612"/>
        <end position="628"/>
    </location>
</feature>
<feature type="compositionally biased region" description="Gly residues" evidence="1">
    <location>
        <begin position="387"/>
        <end position="402"/>
    </location>
</feature>
<dbReference type="Proteomes" id="UP000807342">
    <property type="component" value="Unassembled WGS sequence"/>
</dbReference>
<feature type="compositionally biased region" description="Basic and acidic residues" evidence="1">
    <location>
        <begin position="648"/>
        <end position="659"/>
    </location>
</feature>
<feature type="compositionally biased region" description="Polar residues" evidence="1">
    <location>
        <begin position="437"/>
        <end position="448"/>
    </location>
</feature>
<dbReference type="AlphaFoldDB" id="A0A9P5XQ16"/>
<feature type="region of interest" description="Disordered" evidence="1">
    <location>
        <begin position="583"/>
        <end position="659"/>
    </location>
</feature>
<dbReference type="OrthoDB" id="2564234at2759"/>
<feature type="compositionally biased region" description="Polar residues" evidence="1">
    <location>
        <begin position="418"/>
        <end position="430"/>
    </location>
</feature>
<gene>
    <name evidence="3" type="ORF">P691DRAFT_579221</name>
</gene>
<evidence type="ECO:0000256" key="2">
    <source>
        <dbReference type="SAM" id="Phobius"/>
    </source>
</evidence>
<accession>A0A9P5XQ16</accession>
<feature type="compositionally biased region" description="Low complexity" evidence="1">
    <location>
        <begin position="588"/>
        <end position="611"/>
    </location>
</feature>
<keyword evidence="2" id="KW-0812">Transmembrane</keyword>
<evidence type="ECO:0008006" key="5">
    <source>
        <dbReference type="Google" id="ProtNLM"/>
    </source>
</evidence>
<evidence type="ECO:0000256" key="1">
    <source>
        <dbReference type="SAM" id="MobiDB-lite"/>
    </source>
</evidence>
<keyword evidence="4" id="KW-1185">Reference proteome</keyword>
<feature type="region of interest" description="Disordered" evidence="1">
    <location>
        <begin position="383"/>
        <end position="527"/>
    </location>
</feature>
<proteinExistence type="predicted"/>
<keyword evidence="2" id="KW-1133">Transmembrane helix</keyword>
<feature type="transmembrane region" description="Helical" evidence="2">
    <location>
        <begin position="290"/>
        <end position="313"/>
    </location>
</feature>
<name>A0A9P5XQ16_9AGAR</name>
<reference evidence="3" key="1">
    <citation type="submission" date="2020-11" db="EMBL/GenBank/DDBJ databases">
        <authorList>
            <consortium name="DOE Joint Genome Institute"/>
            <person name="Ahrendt S."/>
            <person name="Riley R."/>
            <person name="Andreopoulos W."/>
            <person name="Labutti K."/>
            <person name="Pangilinan J."/>
            <person name="Ruiz-Duenas F.J."/>
            <person name="Barrasa J.M."/>
            <person name="Sanchez-Garcia M."/>
            <person name="Camarero S."/>
            <person name="Miyauchi S."/>
            <person name="Serrano A."/>
            <person name="Linde D."/>
            <person name="Babiker R."/>
            <person name="Drula E."/>
            <person name="Ayuso-Fernandez I."/>
            <person name="Pacheco R."/>
            <person name="Padilla G."/>
            <person name="Ferreira P."/>
            <person name="Barriuso J."/>
            <person name="Kellner H."/>
            <person name="Castanera R."/>
            <person name="Alfaro M."/>
            <person name="Ramirez L."/>
            <person name="Pisabarro A.G."/>
            <person name="Kuo A."/>
            <person name="Tritt A."/>
            <person name="Lipzen A."/>
            <person name="He G."/>
            <person name="Yan M."/>
            <person name="Ng V."/>
            <person name="Cullen D."/>
            <person name="Martin F."/>
            <person name="Rosso M.-N."/>
            <person name="Henrissat B."/>
            <person name="Hibbett D."/>
            <person name="Martinez A.T."/>
            <person name="Grigoriev I.V."/>
        </authorList>
    </citation>
    <scope>NUCLEOTIDE SEQUENCE</scope>
    <source>
        <strain evidence="3">MF-IS2</strain>
    </source>
</reference>
<evidence type="ECO:0000313" key="3">
    <source>
        <dbReference type="EMBL" id="KAF9453635.1"/>
    </source>
</evidence>
<organism evidence="3 4">
    <name type="scientific">Macrolepiota fuliginosa MF-IS2</name>
    <dbReference type="NCBI Taxonomy" id="1400762"/>
    <lineage>
        <taxon>Eukaryota</taxon>
        <taxon>Fungi</taxon>
        <taxon>Dikarya</taxon>
        <taxon>Basidiomycota</taxon>
        <taxon>Agaricomycotina</taxon>
        <taxon>Agaricomycetes</taxon>
        <taxon>Agaricomycetidae</taxon>
        <taxon>Agaricales</taxon>
        <taxon>Agaricineae</taxon>
        <taxon>Agaricaceae</taxon>
        <taxon>Macrolepiota</taxon>
    </lineage>
</organism>
<sequence length="659" mass="69510">MPTSTITVDDASSIFNWSPPSAWIPATSNHDRFISSYYQGTAMATNTTNATVSFTFFGNSIKIYGGKRGNHGPFQVQVDDKVYDEQDGFAPDPGVFQWMMFSANASDGLKDDHHNVTVSNRGAAAFLDIDFVTWETECGNPGEGVLVGTVQDTSETIKYSPSGGDWKTTPDNLGTYSGGTGHVSTQVGSTIEYSFTGCAIALYGPVDPNGAPYSVQFDEESAQNFSILTSRYIPQSLLYYRGGIKQGTHMIKVTHKGDAASGKALAIDYINLFTTPSLDATASTGLGPTAIAAITVGTIAFLVLFLITAFYYVRRGPKRDQTQSRLAKFFSFSWWKYGKTDMLDGAKRVTKRKGKKALDLNGSVRYAAVGAPDRDTEYLLPEYGPPGAEGGVGGTARNGPAGGTDEMGRTSAHLAALSDSSRATSYSTIGSARHTKQQSSLSGLSVLNQPLMRPQSVVASGMEDAGSSGAGQRQLSPPPEVTVRTTSSATPGSPTITNPFAPPQARPQWNTSPGPSTDHNRRPPGADAQSTVLLIQPQPTLLPTPQPPLVPAQPQTNLQRKQTVLPPLPPGAATPMSRIELPHGFGERTSTSSTTRVGGGRVRSSGSIVGAGTVGGSGTGGKGSGGVIGPRVRAGSSVGSRTSLSMIKKRDDVPPEYHR</sequence>
<keyword evidence="2" id="KW-0472">Membrane</keyword>
<evidence type="ECO:0000313" key="4">
    <source>
        <dbReference type="Proteomes" id="UP000807342"/>
    </source>
</evidence>
<dbReference type="CDD" id="cd12087">
    <property type="entry name" value="TM_EGFR-like"/>
    <property type="match status" value="1"/>
</dbReference>
<dbReference type="EMBL" id="MU151059">
    <property type="protein sequence ID" value="KAF9453635.1"/>
    <property type="molecule type" value="Genomic_DNA"/>
</dbReference>
<dbReference type="Gene3D" id="2.60.120.260">
    <property type="entry name" value="Galactose-binding domain-like"/>
    <property type="match status" value="2"/>
</dbReference>
<feature type="compositionally biased region" description="Polar residues" evidence="1">
    <location>
        <begin position="483"/>
        <end position="498"/>
    </location>
</feature>
<feature type="compositionally biased region" description="Polar residues" evidence="1">
    <location>
        <begin position="507"/>
        <end position="517"/>
    </location>
</feature>
<comment type="caution">
    <text evidence="3">The sequence shown here is derived from an EMBL/GenBank/DDBJ whole genome shotgun (WGS) entry which is preliminary data.</text>
</comment>
<protein>
    <recommendedName>
        <fullName evidence="5">Transmembrane protein</fullName>
    </recommendedName>
</protein>